<evidence type="ECO:0000256" key="1">
    <source>
        <dbReference type="SAM" id="MobiDB-lite"/>
    </source>
</evidence>
<protein>
    <submittedName>
        <fullName evidence="2">Uncharacterized protein</fullName>
    </submittedName>
</protein>
<dbReference type="EMBL" id="KQ087270">
    <property type="protein sequence ID" value="KLT39113.1"/>
    <property type="molecule type" value="Genomic_DNA"/>
</dbReference>
<name>A0A0J0XDK0_9TREE</name>
<accession>A0A0J0XDK0</accession>
<organism evidence="2 3">
    <name type="scientific">Cutaneotrichosporon oleaginosum</name>
    <dbReference type="NCBI Taxonomy" id="879819"/>
    <lineage>
        <taxon>Eukaryota</taxon>
        <taxon>Fungi</taxon>
        <taxon>Dikarya</taxon>
        <taxon>Basidiomycota</taxon>
        <taxon>Agaricomycotina</taxon>
        <taxon>Tremellomycetes</taxon>
        <taxon>Trichosporonales</taxon>
        <taxon>Trichosporonaceae</taxon>
        <taxon>Cutaneotrichosporon</taxon>
    </lineage>
</organism>
<dbReference type="RefSeq" id="XP_018275604.1">
    <property type="nucleotide sequence ID" value="XM_018425600.1"/>
</dbReference>
<sequence>MSEPELPRPPPKRPYDSLFTPRQAVPVPPATPRRPYDSLFTHGRPSGLPPPPPLDASAGRFRRAWHAFKYAGPPRLPPLTAKFVSYLPLFLLLWKGNEWTMNEIMVYQHPAFVSDAQGRLQWGGRASLFGVVGIVQEAGGGVAFARLKWAFHAAFIINSSERTRRSFSRLPVLGWFEDATAWAAFKVLPAPLAAGLTPFARRPWDEPEESRAAQH</sequence>
<feature type="region of interest" description="Disordered" evidence="1">
    <location>
        <begin position="1"/>
        <end position="53"/>
    </location>
</feature>
<gene>
    <name evidence="2" type="ORF">CC85DRAFT_305346</name>
</gene>
<reference evidence="2 3" key="1">
    <citation type="submission" date="2015-03" db="EMBL/GenBank/DDBJ databases">
        <title>Genomics and transcriptomics of the oil-accumulating basidiomycete yeast T. oleaginosus allow insights into substrate utilization and the diverse evolutionary trajectories of mating systems in fungi.</title>
        <authorList>
            <consortium name="DOE Joint Genome Institute"/>
            <person name="Kourist R."/>
            <person name="Kracht O."/>
            <person name="Bracharz F."/>
            <person name="Lipzen A."/>
            <person name="Nolan M."/>
            <person name="Ohm R."/>
            <person name="Grigoriev I."/>
            <person name="Sun S."/>
            <person name="Heitman J."/>
            <person name="Bruck T."/>
            <person name="Nowrousian M."/>
        </authorList>
    </citation>
    <scope>NUCLEOTIDE SEQUENCE [LARGE SCALE GENOMIC DNA]</scope>
    <source>
        <strain evidence="2 3">IBC0246</strain>
    </source>
</reference>
<dbReference type="GeneID" id="28986203"/>
<keyword evidence="3" id="KW-1185">Reference proteome</keyword>
<dbReference type="AlphaFoldDB" id="A0A0J0XDK0"/>
<dbReference type="Proteomes" id="UP000053611">
    <property type="component" value="Unassembled WGS sequence"/>
</dbReference>
<proteinExistence type="predicted"/>
<evidence type="ECO:0000313" key="2">
    <source>
        <dbReference type="EMBL" id="KLT39113.1"/>
    </source>
</evidence>
<evidence type="ECO:0000313" key="3">
    <source>
        <dbReference type="Proteomes" id="UP000053611"/>
    </source>
</evidence>